<dbReference type="EMBL" id="BAABFT010000002">
    <property type="protein sequence ID" value="GAA4313525.1"/>
    <property type="molecule type" value="Genomic_DNA"/>
</dbReference>
<evidence type="ECO:0000256" key="2">
    <source>
        <dbReference type="ARBA" id="ARBA00023002"/>
    </source>
</evidence>
<evidence type="ECO:0000259" key="5">
    <source>
        <dbReference type="SMART" id="SM00984"/>
    </source>
</evidence>
<dbReference type="PANTHER" id="PTHR43491:SF2">
    <property type="entry name" value="UDP-N-ACETYL-D-MANNOSAMINE DEHYDROGENASE"/>
    <property type="match status" value="1"/>
</dbReference>
<dbReference type="PIRSF" id="PIRSF000124">
    <property type="entry name" value="UDPglc_GDPman_dh"/>
    <property type="match status" value="1"/>
</dbReference>
<dbReference type="SUPFAM" id="SSF51735">
    <property type="entry name" value="NAD(P)-binding Rossmann-fold domains"/>
    <property type="match status" value="1"/>
</dbReference>
<dbReference type="Proteomes" id="UP001500582">
    <property type="component" value="Unassembled WGS sequence"/>
</dbReference>
<dbReference type="NCBIfam" id="TIGR03026">
    <property type="entry name" value="NDP-sugDHase"/>
    <property type="match status" value="1"/>
</dbReference>
<keyword evidence="3" id="KW-0520">NAD</keyword>
<dbReference type="InterPro" id="IPR017476">
    <property type="entry name" value="UDP-Glc/GDP-Man"/>
</dbReference>
<sequence length="443" mass="48914">MSNLQSAAKNTFNTPQNIHIAIIGLGYVGLPLAVEFAKQYAVAGFDVKQERIAELSAGNDRTLEIDSHELLSIITTDAGKQGLYFTSNIEDIATCNIYIVAVPTPTDRHNRPDLGLLIKASETIGKVLKAGDVVIYESTVYPGATEEVCIPVLEKVSGLVFNRDFFAGYSPERINPGDKVHTLTNILKVTSGSTPEAADFIDGLYQTIIHAGTHKAPSIKVAEACKVIENSQRDINIAFVNELAKIFNLLGIDSHDVLKAASTKWNFLNFKPGLVGGHCTGVDPYYLAQKAQEIGYHPEIILAGRRLNDGMGTYVAQEVVKLMIRNDIAVKRSNILVLGFTFKENCPDVRNTRVIDIVRVLDEYEANIEIYDPWANPEEVKAEYNVNTLNKFVDISGKYDAIIVAVSHSEFLTLNYNQLKRNPQSVLYDLKGILDTQIIDARL</sequence>
<dbReference type="SMART" id="SM00984">
    <property type="entry name" value="UDPG_MGDP_dh_C"/>
    <property type="match status" value="1"/>
</dbReference>
<dbReference type="InterPro" id="IPR014026">
    <property type="entry name" value="UDP-Glc/GDP-Man_DH_dimer"/>
</dbReference>
<gene>
    <name evidence="6" type="ORF">GCM10023149_09320</name>
</gene>
<dbReference type="Gene3D" id="3.40.50.720">
    <property type="entry name" value="NAD(P)-binding Rossmann-like Domain"/>
    <property type="match status" value="2"/>
</dbReference>
<dbReference type="InterPro" id="IPR008927">
    <property type="entry name" value="6-PGluconate_DH-like_C_sf"/>
</dbReference>
<reference evidence="7" key="1">
    <citation type="journal article" date="2019" name="Int. J. Syst. Evol. Microbiol.">
        <title>The Global Catalogue of Microorganisms (GCM) 10K type strain sequencing project: providing services to taxonomists for standard genome sequencing and annotation.</title>
        <authorList>
            <consortium name="The Broad Institute Genomics Platform"/>
            <consortium name="The Broad Institute Genome Sequencing Center for Infectious Disease"/>
            <person name="Wu L."/>
            <person name="Ma J."/>
        </authorList>
    </citation>
    <scope>NUCLEOTIDE SEQUENCE [LARGE SCALE GENOMIC DNA]</scope>
    <source>
        <strain evidence="7">JCM 17705</strain>
    </source>
</reference>
<organism evidence="6 7">
    <name type="scientific">Mucilaginibacter gynuensis</name>
    <dbReference type="NCBI Taxonomy" id="1302236"/>
    <lineage>
        <taxon>Bacteria</taxon>
        <taxon>Pseudomonadati</taxon>
        <taxon>Bacteroidota</taxon>
        <taxon>Sphingobacteriia</taxon>
        <taxon>Sphingobacteriales</taxon>
        <taxon>Sphingobacteriaceae</taxon>
        <taxon>Mucilaginibacter</taxon>
    </lineage>
</organism>
<evidence type="ECO:0000256" key="1">
    <source>
        <dbReference type="ARBA" id="ARBA00006601"/>
    </source>
</evidence>
<dbReference type="Pfam" id="PF03721">
    <property type="entry name" value="UDPG_MGDP_dh_N"/>
    <property type="match status" value="1"/>
</dbReference>
<comment type="similarity">
    <text evidence="1 4">Belongs to the UDP-glucose/GDP-mannose dehydrogenase family.</text>
</comment>
<dbReference type="SUPFAM" id="SSF48179">
    <property type="entry name" value="6-phosphogluconate dehydrogenase C-terminal domain-like"/>
    <property type="match status" value="1"/>
</dbReference>
<dbReference type="SUPFAM" id="SSF52413">
    <property type="entry name" value="UDP-glucose/GDP-mannose dehydrogenase C-terminal domain"/>
    <property type="match status" value="1"/>
</dbReference>
<keyword evidence="2" id="KW-0560">Oxidoreductase</keyword>
<dbReference type="InterPro" id="IPR014027">
    <property type="entry name" value="UDP-Glc/GDP-Man_DH_C"/>
</dbReference>
<dbReference type="PIRSF" id="PIRSF500136">
    <property type="entry name" value="UDP_ManNAc_DH"/>
    <property type="match status" value="1"/>
</dbReference>
<comment type="caution">
    <text evidence="6">The sequence shown here is derived from an EMBL/GenBank/DDBJ whole genome shotgun (WGS) entry which is preliminary data.</text>
</comment>
<evidence type="ECO:0000313" key="6">
    <source>
        <dbReference type="EMBL" id="GAA4313525.1"/>
    </source>
</evidence>
<dbReference type="Pfam" id="PF03720">
    <property type="entry name" value="UDPG_MGDP_dh_C"/>
    <property type="match status" value="1"/>
</dbReference>
<proteinExistence type="inferred from homology"/>
<name>A0ABP8FYA9_9SPHI</name>
<dbReference type="InterPro" id="IPR036291">
    <property type="entry name" value="NAD(P)-bd_dom_sf"/>
</dbReference>
<dbReference type="RefSeq" id="WP_345209841.1">
    <property type="nucleotide sequence ID" value="NZ_BAABFT010000002.1"/>
</dbReference>
<dbReference type="InterPro" id="IPR036220">
    <property type="entry name" value="UDP-Glc/GDP-Man_DH_C_sf"/>
</dbReference>
<dbReference type="PANTHER" id="PTHR43491">
    <property type="entry name" value="UDP-N-ACETYL-D-MANNOSAMINE DEHYDROGENASE"/>
    <property type="match status" value="1"/>
</dbReference>
<evidence type="ECO:0000256" key="3">
    <source>
        <dbReference type="ARBA" id="ARBA00023027"/>
    </source>
</evidence>
<dbReference type="Pfam" id="PF00984">
    <property type="entry name" value="UDPG_MGDP_dh"/>
    <property type="match status" value="1"/>
</dbReference>
<evidence type="ECO:0000313" key="7">
    <source>
        <dbReference type="Proteomes" id="UP001500582"/>
    </source>
</evidence>
<accession>A0ABP8FYA9</accession>
<dbReference type="InterPro" id="IPR028359">
    <property type="entry name" value="UDP_ManNAc/GlcNAc_DH"/>
</dbReference>
<dbReference type="InterPro" id="IPR001732">
    <property type="entry name" value="UDP-Glc/GDP-Man_DH_N"/>
</dbReference>
<protein>
    <submittedName>
        <fullName evidence="6">Nucleotide sugar dehydrogenase</fullName>
    </submittedName>
</protein>
<keyword evidence="7" id="KW-1185">Reference proteome</keyword>
<feature type="domain" description="UDP-glucose/GDP-mannose dehydrogenase C-terminal" evidence="5">
    <location>
        <begin position="336"/>
        <end position="436"/>
    </location>
</feature>
<evidence type="ECO:0000256" key="4">
    <source>
        <dbReference type="PIRNR" id="PIRNR000124"/>
    </source>
</evidence>